<gene>
    <name evidence="1" type="ORF">C882_2182</name>
</gene>
<organism evidence="1 2">
    <name type="scientific">Caenispirillum salinarum AK4</name>
    <dbReference type="NCBI Taxonomy" id="1238182"/>
    <lineage>
        <taxon>Bacteria</taxon>
        <taxon>Pseudomonadati</taxon>
        <taxon>Pseudomonadota</taxon>
        <taxon>Alphaproteobacteria</taxon>
        <taxon>Rhodospirillales</taxon>
        <taxon>Novispirillaceae</taxon>
        <taxon>Caenispirillum</taxon>
    </lineage>
</organism>
<name>K9H7W7_9PROT</name>
<dbReference type="OrthoDB" id="9793637at2"/>
<sequence>MSQDVYELMRRDHAFILAGIEQILEHTNGDTARRVKHFRDVKQTFDTLQNFEEQEFYPAARRATGLDAEIDDDMEALDEARGILTSMDGLSPESSEFMEAAQRLHANFRWHADHEERALWNQAKEKLPHETVQKLGDEYARRKGLPLT</sequence>
<dbReference type="STRING" id="1238182.C882_2182"/>
<dbReference type="AlphaFoldDB" id="K9H7W7"/>
<keyword evidence="2" id="KW-1185">Reference proteome</keyword>
<proteinExistence type="predicted"/>
<dbReference type="Proteomes" id="UP000009881">
    <property type="component" value="Unassembled WGS sequence"/>
</dbReference>
<evidence type="ECO:0008006" key="3">
    <source>
        <dbReference type="Google" id="ProtNLM"/>
    </source>
</evidence>
<dbReference type="PANTHER" id="PTHR35585">
    <property type="entry name" value="HHE DOMAIN PROTEIN (AFU_ORTHOLOGUE AFUA_4G00730)"/>
    <property type="match status" value="1"/>
</dbReference>
<dbReference type="RefSeq" id="WP_009542577.1">
    <property type="nucleotide sequence ID" value="NZ_ANHY01000025.1"/>
</dbReference>
<evidence type="ECO:0000313" key="2">
    <source>
        <dbReference type="Proteomes" id="UP000009881"/>
    </source>
</evidence>
<evidence type="ECO:0000313" key="1">
    <source>
        <dbReference type="EMBL" id="EKV26673.1"/>
    </source>
</evidence>
<dbReference type="EMBL" id="ANHY01000025">
    <property type="protein sequence ID" value="EKV26673.1"/>
    <property type="molecule type" value="Genomic_DNA"/>
</dbReference>
<comment type="caution">
    <text evidence="1">The sequence shown here is derived from an EMBL/GenBank/DDBJ whole genome shotgun (WGS) entry which is preliminary data.</text>
</comment>
<accession>K9H7W7</accession>
<reference evidence="1 2" key="1">
    <citation type="journal article" date="2013" name="Genome Announc.">
        <title>Draft Genome Sequence of an Alphaproteobacterium, Caenispirillum salinarum AK4(T), Isolated from a Solar Saltern.</title>
        <authorList>
            <person name="Khatri I."/>
            <person name="Singh A."/>
            <person name="Korpole S."/>
            <person name="Pinnaka A.K."/>
            <person name="Subramanian S."/>
        </authorList>
    </citation>
    <scope>NUCLEOTIDE SEQUENCE [LARGE SCALE GENOMIC DNA]</scope>
    <source>
        <strain evidence="1 2">AK4</strain>
    </source>
</reference>
<dbReference type="PANTHER" id="PTHR35585:SF1">
    <property type="entry name" value="HHE DOMAIN PROTEIN (AFU_ORTHOLOGUE AFUA_4G00730)"/>
    <property type="match status" value="1"/>
</dbReference>
<protein>
    <recommendedName>
        <fullName evidence="3">Hemerythrin-like domain-containing protein</fullName>
    </recommendedName>
</protein>